<protein>
    <recommendedName>
        <fullName evidence="4">ABC-2 family transporter protein</fullName>
    </recommendedName>
</protein>
<evidence type="ECO:0008006" key="4">
    <source>
        <dbReference type="Google" id="ProtNLM"/>
    </source>
</evidence>
<evidence type="ECO:0000313" key="2">
    <source>
        <dbReference type="EMBL" id="MBU5590709.1"/>
    </source>
</evidence>
<sequence>MLERYEARRILKKKSLPILIIAFILISMSVISNLISEDFNNGNIKDLDFSTVAAQSDRFVSEGLIRITEGEEKIGFSKMLDNSDDAIKNRNQGNLLQAYKHEMIVRIIHMNIFSSIENRRIFEDFTKEVWNDIAPDITYPDNNGNEYNVSTATKIMDMELIRWTLELKYLYRCYKNNISYVERDDANEAVFLYELMDKIIPVFILITILLLSIDSISEEHRLRITRNVLSQPISRFSYFLKVLFSNIVTVLPVIIISICIVTLFSGVLSRFHSFKMPILTTTNQWTALRINGMNLVKAASEPNGIEYLGPVPVALDTLIKNIYPIIKLISFTEATIIFTLEMVLFAVFVNIVTVFASSLTNKKSIALVIAAGIFGGLYGLLRLIPELPNPLLALNVRDIISGASSFTLLSLTVIQVISILIMIGISAWVFNKKEIVY</sequence>
<dbReference type="Pfam" id="PF12679">
    <property type="entry name" value="ABC2_membrane_2"/>
    <property type="match status" value="1"/>
</dbReference>
<keyword evidence="3" id="KW-1185">Reference proteome</keyword>
<dbReference type="Proteomes" id="UP000736583">
    <property type="component" value="Unassembled WGS sequence"/>
</dbReference>
<evidence type="ECO:0000313" key="3">
    <source>
        <dbReference type="Proteomes" id="UP000736583"/>
    </source>
</evidence>
<reference evidence="2 3" key="1">
    <citation type="submission" date="2021-06" db="EMBL/GenBank/DDBJ databases">
        <authorList>
            <person name="Sun Q."/>
            <person name="Li D."/>
        </authorList>
    </citation>
    <scope>NUCLEOTIDE SEQUENCE [LARGE SCALE GENOMIC DNA]</scope>
    <source>
        <strain evidence="2 3">MSJ-4</strain>
    </source>
</reference>
<feature type="transmembrane region" description="Helical" evidence="1">
    <location>
        <begin position="199"/>
        <end position="217"/>
    </location>
</feature>
<gene>
    <name evidence="2" type="ORF">KQI89_02950</name>
</gene>
<dbReference type="PANTHER" id="PTHR37305:SF1">
    <property type="entry name" value="MEMBRANE PROTEIN"/>
    <property type="match status" value="1"/>
</dbReference>
<organism evidence="2 3">
    <name type="scientific">Clostridium simiarum</name>
    <dbReference type="NCBI Taxonomy" id="2841506"/>
    <lineage>
        <taxon>Bacteria</taxon>
        <taxon>Bacillati</taxon>
        <taxon>Bacillota</taxon>
        <taxon>Clostridia</taxon>
        <taxon>Eubacteriales</taxon>
        <taxon>Clostridiaceae</taxon>
        <taxon>Clostridium</taxon>
    </lineage>
</organism>
<proteinExistence type="predicted"/>
<evidence type="ECO:0000256" key="1">
    <source>
        <dbReference type="SAM" id="Phobius"/>
    </source>
</evidence>
<feature type="transmembrane region" description="Helical" evidence="1">
    <location>
        <begin position="364"/>
        <end position="384"/>
    </location>
</feature>
<dbReference type="PANTHER" id="PTHR37305">
    <property type="entry name" value="INTEGRAL MEMBRANE PROTEIN-RELATED"/>
    <property type="match status" value="1"/>
</dbReference>
<dbReference type="RefSeq" id="WP_216455820.1">
    <property type="nucleotide sequence ID" value="NZ_JAHLQL010000001.1"/>
</dbReference>
<accession>A0ABS6EYI7</accession>
<comment type="caution">
    <text evidence="2">The sequence shown here is derived from an EMBL/GenBank/DDBJ whole genome shotgun (WGS) entry which is preliminary data.</text>
</comment>
<feature type="transmembrane region" description="Helical" evidence="1">
    <location>
        <begin position="336"/>
        <end position="357"/>
    </location>
</feature>
<keyword evidence="1" id="KW-1133">Transmembrane helix</keyword>
<dbReference type="EMBL" id="JAHLQL010000001">
    <property type="protein sequence ID" value="MBU5590709.1"/>
    <property type="molecule type" value="Genomic_DNA"/>
</dbReference>
<feature type="transmembrane region" description="Helical" evidence="1">
    <location>
        <begin position="238"/>
        <end position="264"/>
    </location>
</feature>
<keyword evidence="1" id="KW-0812">Transmembrane</keyword>
<feature type="transmembrane region" description="Helical" evidence="1">
    <location>
        <begin position="16"/>
        <end position="35"/>
    </location>
</feature>
<name>A0ABS6EYI7_9CLOT</name>
<keyword evidence="1" id="KW-0472">Membrane</keyword>
<feature type="transmembrane region" description="Helical" evidence="1">
    <location>
        <begin position="404"/>
        <end position="430"/>
    </location>
</feature>